<dbReference type="SUPFAM" id="SSF56978">
    <property type="entry name" value="Perfringolysin"/>
    <property type="match status" value="1"/>
</dbReference>
<dbReference type="Gene3D" id="3.90.840.10">
    <property type="entry name" value="Thiol-activated cytolysin superfamily/Thiol-activated cytolysin, alpha-beta domain"/>
    <property type="match status" value="1"/>
</dbReference>
<evidence type="ECO:0000313" key="1">
    <source>
        <dbReference type="EMBL" id="MBK1815162.1"/>
    </source>
</evidence>
<name>A0A934R2C3_9BACT</name>
<dbReference type="InterPro" id="IPR036359">
    <property type="entry name" value="Thiol_cytolysin_sf"/>
</dbReference>
<dbReference type="Gene3D" id="3.40.30.40">
    <property type="entry name" value="Perfringolysin"/>
    <property type="match status" value="1"/>
</dbReference>
<dbReference type="PRINTS" id="PR01400">
    <property type="entry name" value="TACYTOLYSIN"/>
</dbReference>
<proteinExistence type="predicted"/>
<protein>
    <submittedName>
        <fullName evidence="1">Thiol-activated cytolysin family protein</fullName>
    </submittedName>
</protein>
<dbReference type="InterPro" id="IPR001869">
    <property type="entry name" value="Thiol_cytolysin"/>
</dbReference>
<dbReference type="InterPro" id="IPR036363">
    <property type="entry name" value="Thiol_cytolysin_ab_sf"/>
</dbReference>
<dbReference type="GO" id="GO:0015485">
    <property type="term" value="F:cholesterol binding"/>
    <property type="evidence" value="ECO:0007669"/>
    <property type="project" value="InterPro"/>
</dbReference>
<reference evidence="1" key="1">
    <citation type="submission" date="2021-01" db="EMBL/GenBank/DDBJ databases">
        <title>Modified the classification status of verrucomicrobia.</title>
        <authorList>
            <person name="Feng X."/>
        </authorList>
    </citation>
    <scope>NUCLEOTIDE SEQUENCE</scope>
    <source>
        <strain evidence="1">JCM 18052</strain>
    </source>
</reference>
<organism evidence="1 2">
    <name type="scientific">Luteolibacter yonseiensis</name>
    <dbReference type="NCBI Taxonomy" id="1144680"/>
    <lineage>
        <taxon>Bacteria</taxon>
        <taxon>Pseudomonadati</taxon>
        <taxon>Verrucomicrobiota</taxon>
        <taxon>Verrucomicrobiia</taxon>
        <taxon>Verrucomicrobiales</taxon>
        <taxon>Verrucomicrobiaceae</taxon>
        <taxon>Luteolibacter</taxon>
    </lineage>
</organism>
<dbReference type="EMBL" id="JAENIK010000005">
    <property type="protein sequence ID" value="MBK1815162.1"/>
    <property type="molecule type" value="Genomic_DNA"/>
</dbReference>
<sequence>MATSLGVAVFVHTSYRDERIDGFVRSSQKISVQPEAEIDLPSSDMGLSNNEKSVAPVVSRRLSKTAESFAVFQPNADVLYPGALVRTSSLVSGTLQPVGNIGRAPSEVTITNITLLEKENQTGGDAKAAVYSSRIDNPDASSVNEAVRSMVKRVVPGTTAAKLSYQLLKTNSLEEGFTRLGISAGWLGGEVKSSLGKQVREEKSSFIIKFSQEYYTASFATPARPSDVFSRRVTSGDLEQTRGDSLGYISSVTYGRVLYVVVSSSVHEDQMRTTLDLALKQVASKQELQFSHAQREMLGSSEIRILALGGNSDQAMKVISGDLTKVRDFLESGAQFSANSPGVPISYTARYLSDNELAKVSFTTNYVVETGKARAPVTAVVRLVALDVYLDGSPGKDKWSTWVTINGKRYKVWNRKKDISDNGNITDPKGPGGDGNASRYSLENEYEVSLSPGEPLKVEFHGVAHDNDDAVDPSSRLFLPSDYWGIGQSTDTINNYPCHRMGAANGHQTEYYIWFNIRKKE</sequence>
<accession>A0A934R2C3</accession>
<evidence type="ECO:0000313" key="2">
    <source>
        <dbReference type="Proteomes" id="UP000600139"/>
    </source>
</evidence>
<dbReference type="Proteomes" id="UP000600139">
    <property type="component" value="Unassembled WGS sequence"/>
</dbReference>
<keyword evidence="2" id="KW-1185">Reference proteome</keyword>
<gene>
    <name evidence="1" type="ORF">JIN84_06035</name>
</gene>
<dbReference type="Gene3D" id="3.30.1040.20">
    <property type="match status" value="1"/>
</dbReference>
<dbReference type="AlphaFoldDB" id="A0A934R2C3"/>
<comment type="caution">
    <text evidence="1">The sequence shown here is derived from an EMBL/GenBank/DDBJ whole genome shotgun (WGS) entry which is preliminary data.</text>
</comment>
<dbReference type="Pfam" id="PF01289">
    <property type="entry name" value="Thiol_cytolysin"/>
    <property type="match status" value="1"/>
</dbReference>
<dbReference type="RefSeq" id="WP_200350132.1">
    <property type="nucleotide sequence ID" value="NZ_BAABHZ010000005.1"/>
</dbReference>